<proteinExistence type="predicted"/>
<protein>
    <recommendedName>
        <fullName evidence="5">Collagen triple helix repeat (20 copies)</fullName>
    </recommendedName>
</protein>
<dbReference type="PANTHER" id="PTHR24023">
    <property type="entry name" value="COLLAGEN ALPHA"/>
    <property type="match status" value="1"/>
</dbReference>
<organism evidence="3 4">
    <name type="scientific">Fluctibacter corallii</name>
    <dbReference type="NCBI Taxonomy" id="2984329"/>
    <lineage>
        <taxon>Bacteria</taxon>
        <taxon>Pseudomonadati</taxon>
        <taxon>Pseudomonadota</taxon>
        <taxon>Gammaproteobacteria</taxon>
        <taxon>Alteromonadales</taxon>
        <taxon>Alteromonadaceae</taxon>
        <taxon>Fluctibacter</taxon>
    </lineage>
</organism>
<dbReference type="EMBL" id="JAOWKX010000005">
    <property type="protein sequence ID" value="MCV2885329.1"/>
    <property type="molecule type" value="Genomic_DNA"/>
</dbReference>
<comment type="caution">
    <text evidence="3">The sequence shown here is derived from an EMBL/GenBank/DDBJ whole genome shotgun (WGS) entry which is preliminary data.</text>
</comment>
<dbReference type="InterPro" id="IPR013320">
    <property type="entry name" value="ConA-like_dom_sf"/>
</dbReference>
<evidence type="ECO:0000256" key="2">
    <source>
        <dbReference type="SAM" id="SignalP"/>
    </source>
</evidence>
<feature type="region of interest" description="Disordered" evidence="1">
    <location>
        <begin position="247"/>
        <end position="450"/>
    </location>
</feature>
<dbReference type="Pfam" id="PF01391">
    <property type="entry name" value="Collagen"/>
    <property type="match status" value="1"/>
</dbReference>
<evidence type="ECO:0000313" key="3">
    <source>
        <dbReference type="EMBL" id="MCV2885329.1"/>
    </source>
</evidence>
<feature type="compositionally biased region" description="Low complexity" evidence="1">
    <location>
        <begin position="283"/>
        <end position="296"/>
    </location>
</feature>
<dbReference type="Pfam" id="PF13385">
    <property type="entry name" value="Laminin_G_3"/>
    <property type="match status" value="1"/>
</dbReference>
<keyword evidence="2" id="KW-0732">Signal</keyword>
<dbReference type="RefSeq" id="WP_263712612.1">
    <property type="nucleotide sequence ID" value="NZ_JAOWKX010000005.1"/>
</dbReference>
<dbReference type="InterPro" id="IPR008160">
    <property type="entry name" value="Collagen"/>
</dbReference>
<keyword evidence="4" id="KW-1185">Reference proteome</keyword>
<accession>A0ABT3A9G8</accession>
<reference evidence="3 4" key="1">
    <citation type="submission" date="2022-10" db="EMBL/GenBank/DDBJ databases">
        <title>Aestuariibacter sp. AA17 isolated from Montipora capitata coral fragment.</title>
        <authorList>
            <person name="Emsley S.A."/>
            <person name="Pfannmuller K.M."/>
            <person name="Loughran R.M."/>
            <person name="Shlafstein M."/>
            <person name="Papke E."/>
            <person name="Saw J.H."/>
            <person name="Ushijima B."/>
            <person name="Videau P."/>
        </authorList>
    </citation>
    <scope>NUCLEOTIDE SEQUENCE [LARGE SCALE GENOMIC DNA]</scope>
    <source>
        <strain evidence="3 4">AA17</strain>
    </source>
</reference>
<dbReference type="Gene3D" id="2.60.120.200">
    <property type="match status" value="1"/>
</dbReference>
<dbReference type="InterPro" id="IPR050149">
    <property type="entry name" value="Collagen_superfamily"/>
</dbReference>
<name>A0ABT3A9G8_9ALTE</name>
<sequence>MKTKIAIAVGLLSLGASFSALSDSMNVSYSFNNANGYPGNGEEMLSGGRGYFPLSGAGNFTATGRSGLGLSEDVMVVGGLAPFLKDMPLTLSLWIRPTSFAAGSTIISKKHTDLGQGFSLDFDGAMNLSFSIIDNNGGEIAVTSLASVPTDNLWHHVTVTYAGDANASNLAIYIDGQPAELRLDSNNLSGNVETYHPLVVGAGPSYTQAISADIDEVYMVPIAFTKDQVTCLNQLKTDCAYRPTVGTVGPRGPMGPAGEQGPRGVKGTAGADGIAGLKGDTGPEGPVGEKGPVGPKGYTGPTGPVGEDGLDGSDGKDGLNGAPGAQGPVGDTGLRGATGDTGPQGYTGPKGATGYRGAQGPQGNQGVQGSKGQKGDQGPPGYRGATGDKGLTGPRGDTGPKGYTGATGDQGPAGNPGATGNRGSSGANTVGNTGPTGDRGDTGPRGDAPQWCDEIFGFAEAPIIDVSPAVVGVDSFTDKPVYAIDPEYILKAATTTDADGNLEMNYTVLGLENEREASDFFIALSEGQHLKFIKDLYQQKGLDNRYVAIALGTPILSEAPIQPGIGLPDTASGDSE</sequence>
<dbReference type="Proteomes" id="UP001652504">
    <property type="component" value="Unassembled WGS sequence"/>
</dbReference>
<evidence type="ECO:0008006" key="5">
    <source>
        <dbReference type="Google" id="ProtNLM"/>
    </source>
</evidence>
<feature type="chain" id="PRO_5045249160" description="Collagen triple helix repeat (20 copies)" evidence="2">
    <location>
        <begin position="23"/>
        <end position="576"/>
    </location>
</feature>
<feature type="signal peptide" evidence="2">
    <location>
        <begin position="1"/>
        <end position="22"/>
    </location>
</feature>
<feature type="compositionally biased region" description="Polar residues" evidence="1">
    <location>
        <begin position="361"/>
        <end position="371"/>
    </location>
</feature>
<feature type="compositionally biased region" description="Polar residues" evidence="1">
    <location>
        <begin position="421"/>
        <end position="432"/>
    </location>
</feature>
<evidence type="ECO:0000256" key="1">
    <source>
        <dbReference type="SAM" id="MobiDB-lite"/>
    </source>
</evidence>
<dbReference type="SUPFAM" id="SSF49899">
    <property type="entry name" value="Concanavalin A-like lectins/glucanases"/>
    <property type="match status" value="1"/>
</dbReference>
<evidence type="ECO:0000313" key="4">
    <source>
        <dbReference type="Proteomes" id="UP001652504"/>
    </source>
</evidence>
<dbReference type="PANTHER" id="PTHR24023:SF1095">
    <property type="entry name" value="EGF-LIKE DOMAIN-CONTAINING PROTEIN"/>
    <property type="match status" value="1"/>
</dbReference>
<gene>
    <name evidence="3" type="ORF">OE749_11555</name>
</gene>